<keyword evidence="2" id="KW-1185">Reference proteome</keyword>
<proteinExistence type="predicted"/>
<name>A0ACC0NSH0_RHOML</name>
<protein>
    <submittedName>
        <fullName evidence="1">Uncharacterized protein</fullName>
    </submittedName>
</protein>
<evidence type="ECO:0000313" key="2">
    <source>
        <dbReference type="Proteomes" id="UP001062846"/>
    </source>
</evidence>
<organism evidence="1 2">
    <name type="scientific">Rhododendron molle</name>
    <name type="common">Chinese azalea</name>
    <name type="synonym">Azalea mollis</name>
    <dbReference type="NCBI Taxonomy" id="49168"/>
    <lineage>
        <taxon>Eukaryota</taxon>
        <taxon>Viridiplantae</taxon>
        <taxon>Streptophyta</taxon>
        <taxon>Embryophyta</taxon>
        <taxon>Tracheophyta</taxon>
        <taxon>Spermatophyta</taxon>
        <taxon>Magnoliopsida</taxon>
        <taxon>eudicotyledons</taxon>
        <taxon>Gunneridae</taxon>
        <taxon>Pentapetalae</taxon>
        <taxon>asterids</taxon>
        <taxon>Ericales</taxon>
        <taxon>Ericaceae</taxon>
        <taxon>Ericoideae</taxon>
        <taxon>Rhodoreae</taxon>
        <taxon>Rhododendron</taxon>
    </lineage>
</organism>
<dbReference type="EMBL" id="CM046392">
    <property type="protein sequence ID" value="KAI8555707.1"/>
    <property type="molecule type" value="Genomic_DNA"/>
</dbReference>
<sequence length="283" mass="31766">MEVEELMRELEKENIKEPLVRSMGGRYSLITFKTTEVRDAIIKGNRLQRWFSEIKPWKGEVAMAERVLVATEIMSTIDDSNQLDIDGILYKVKVGEEPLAFGVEVRNRSGQNTSADKEVSEGDMGVNVEDMVENSSNNGAEDVNGENKEAVVKIDPRDDEPFDFDVDKAELEIVEEVVETNEEAEKAIRAEERALQLIIVSMQGCNDKTLRASLSNLVDNQDSWVEDSVKENPVFAENLRGENDEDDNIPEHHIEAYQTENGPLSAPIKAVINGVKGKKKEDN</sequence>
<evidence type="ECO:0000313" key="1">
    <source>
        <dbReference type="EMBL" id="KAI8555707.1"/>
    </source>
</evidence>
<comment type="caution">
    <text evidence="1">The sequence shown here is derived from an EMBL/GenBank/DDBJ whole genome shotgun (WGS) entry which is preliminary data.</text>
</comment>
<gene>
    <name evidence="1" type="ORF">RHMOL_Rhmol05G0195600</name>
</gene>
<dbReference type="Proteomes" id="UP001062846">
    <property type="component" value="Chromosome 5"/>
</dbReference>
<reference evidence="1" key="1">
    <citation type="submission" date="2022-02" db="EMBL/GenBank/DDBJ databases">
        <title>Plant Genome Project.</title>
        <authorList>
            <person name="Zhang R.-G."/>
        </authorList>
    </citation>
    <scope>NUCLEOTIDE SEQUENCE</scope>
    <source>
        <strain evidence="1">AT1</strain>
    </source>
</reference>
<accession>A0ACC0NSH0</accession>